<dbReference type="InterPro" id="IPR036397">
    <property type="entry name" value="RNaseH_sf"/>
</dbReference>
<dbReference type="Gene3D" id="3.30.420.10">
    <property type="entry name" value="Ribonuclease H-like superfamily/Ribonuclease H"/>
    <property type="match status" value="1"/>
</dbReference>
<gene>
    <name evidence="1" type="ORF">QE152_g27241</name>
</gene>
<protein>
    <recommendedName>
        <fullName evidence="3">Integrase catalytic domain-containing protein</fullName>
    </recommendedName>
</protein>
<reference evidence="1 2" key="1">
    <citation type="journal article" date="2024" name="BMC Genomics">
        <title>De novo assembly and annotation of Popillia japonica's genome with initial clues to its potential as an invasive pest.</title>
        <authorList>
            <person name="Cucini C."/>
            <person name="Boschi S."/>
            <person name="Funari R."/>
            <person name="Cardaioli E."/>
            <person name="Iannotti N."/>
            <person name="Marturano G."/>
            <person name="Paoli F."/>
            <person name="Bruttini M."/>
            <person name="Carapelli A."/>
            <person name="Frati F."/>
            <person name="Nardi F."/>
        </authorList>
    </citation>
    <scope>NUCLEOTIDE SEQUENCE [LARGE SCALE GENOMIC DNA]</scope>
    <source>
        <strain evidence="1">DMR45628</strain>
    </source>
</reference>
<proteinExistence type="predicted"/>
<accession>A0AAW1JVQ7</accession>
<dbReference type="GO" id="GO:0003676">
    <property type="term" value="F:nucleic acid binding"/>
    <property type="evidence" value="ECO:0007669"/>
    <property type="project" value="InterPro"/>
</dbReference>
<dbReference type="PANTHER" id="PTHR37984:SF5">
    <property type="entry name" value="PROTEIN NYNRIN-LIKE"/>
    <property type="match status" value="1"/>
</dbReference>
<dbReference type="InterPro" id="IPR050951">
    <property type="entry name" value="Retrovirus_Pol_polyprotein"/>
</dbReference>
<dbReference type="Proteomes" id="UP001458880">
    <property type="component" value="Unassembled WGS sequence"/>
</dbReference>
<evidence type="ECO:0000313" key="1">
    <source>
        <dbReference type="EMBL" id="KAK9708392.1"/>
    </source>
</evidence>
<evidence type="ECO:0000313" key="2">
    <source>
        <dbReference type="Proteomes" id="UP001458880"/>
    </source>
</evidence>
<dbReference type="AlphaFoldDB" id="A0AAW1JVQ7"/>
<organism evidence="1 2">
    <name type="scientific">Popillia japonica</name>
    <name type="common">Japanese beetle</name>
    <dbReference type="NCBI Taxonomy" id="7064"/>
    <lineage>
        <taxon>Eukaryota</taxon>
        <taxon>Metazoa</taxon>
        <taxon>Ecdysozoa</taxon>
        <taxon>Arthropoda</taxon>
        <taxon>Hexapoda</taxon>
        <taxon>Insecta</taxon>
        <taxon>Pterygota</taxon>
        <taxon>Neoptera</taxon>
        <taxon>Endopterygota</taxon>
        <taxon>Coleoptera</taxon>
        <taxon>Polyphaga</taxon>
        <taxon>Scarabaeiformia</taxon>
        <taxon>Scarabaeidae</taxon>
        <taxon>Rutelinae</taxon>
        <taxon>Popillia</taxon>
    </lineage>
</organism>
<dbReference type="EMBL" id="JASPKY010000331">
    <property type="protein sequence ID" value="KAK9708392.1"/>
    <property type="molecule type" value="Genomic_DNA"/>
</dbReference>
<evidence type="ECO:0008006" key="3">
    <source>
        <dbReference type="Google" id="ProtNLM"/>
    </source>
</evidence>
<name>A0AAW1JVQ7_POPJA</name>
<keyword evidence="2" id="KW-1185">Reference proteome</keyword>
<dbReference type="PANTHER" id="PTHR37984">
    <property type="entry name" value="PROTEIN CBG26694"/>
    <property type="match status" value="1"/>
</dbReference>
<comment type="caution">
    <text evidence="1">The sequence shown here is derived from an EMBL/GenBank/DDBJ whole genome shotgun (WGS) entry which is preliminary data.</text>
</comment>
<sequence>MEFVRNLDQLMAPNNSPYFSQSNGAAEAAVKTAKSIIKKNKNRNIDLALLNYRATPLENGYSPGELMLGRKLKILLPQLPGNLNSTISDADITKILNFEGDRNQKQRYYYEKRHRSKDLSELKKGTKYGL</sequence>